<dbReference type="AlphaFoldDB" id="A0A511T246"/>
<comment type="caution">
    <text evidence="5">The sequence shown here is derived from an EMBL/GenBank/DDBJ whole genome shotgun (WGS) entry which is preliminary data.</text>
</comment>
<dbReference type="GO" id="GO:0043565">
    <property type="term" value="F:sequence-specific DNA binding"/>
    <property type="evidence" value="ECO:0007669"/>
    <property type="project" value="InterPro"/>
</dbReference>
<dbReference type="Proteomes" id="UP000183760">
    <property type="component" value="Unassembled WGS sequence"/>
</dbReference>
<dbReference type="InterPro" id="IPR018060">
    <property type="entry name" value="HTH_AraC"/>
</dbReference>
<dbReference type="SMART" id="SM00342">
    <property type="entry name" value="HTH_ARAC"/>
    <property type="match status" value="1"/>
</dbReference>
<evidence type="ECO:0000256" key="2">
    <source>
        <dbReference type="ARBA" id="ARBA00023125"/>
    </source>
</evidence>
<evidence type="ECO:0000256" key="3">
    <source>
        <dbReference type="ARBA" id="ARBA00023163"/>
    </source>
</evidence>
<dbReference type="GO" id="GO:0003700">
    <property type="term" value="F:DNA-binding transcription factor activity"/>
    <property type="evidence" value="ECO:0007669"/>
    <property type="project" value="InterPro"/>
</dbReference>
<sequence length="255" mass="27625">MLEGGYTELAPPAFMADRVDALWRYVTPSTATPGLHRILPDGCTDLIVRFPDVRTLGRGDEPRVTVVGPMESFALVKETPGSVSLGIRLKPGWALALLGVSPRELCNLNVPVKDCAPALVALQQRLSACRSLEHAQALLQQELLRRNASPRHLPKARTAHALQCLHASAGQVRMSALARELGISERTLHRDILEEAGTAPKLLARVLRFQRALGQLRAGKSALSTVALDCGYADQAHFTREVRELAGVSPTGLLE</sequence>
<reference evidence="5 8" key="2">
    <citation type="submission" date="2019-07" db="EMBL/GenBank/DDBJ databases">
        <title>Whole genome shotgun sequence of Myxococcus fulvus NBRC 100333.</title>
        <authorList>
            <person name="Hosoyama A."/>
            <person name="Uohara A."/>
            <person name="Ohji S."/>
            <person name="Ichikawa N."/>
        </authorList>
    </citation>
    <scope>NUCLEOTIDE SEQUENCE [LARGE SCALE GENOMIC DNA]</scope>
    <source>
        <strain evidence="5 8">NBRC 100333</strain>
    </source>
</reference>
<dbReference type="Gene3D" id="1.10.10.60">
    <property type="entry name" value="Homeodomain-like"/>
    <property type="match status" value="1"/>
</dbReference>
<reference evidence="6 7" key="1">
    <citation type="submission" date="2016-10" db="EMBL/GenBank/DDBJ databases">
        <authorList>
            <person name="Varghese N."/>
            <person name="Submissions S."/>
        </authorList>
    </citation>
    <scope>NUCLEOTIDE SEQUENCE [LARGE SCALE GENOMIC DNA]</scope>
    <source>
        <strain evidence="6 7">DSM 16525</strain>
    </source>
</reference>
<evidence type="ECO:0000313" key="7">
    <source>
        <dbReference type="Proteomes" id="UP000183760"/>
    </source>
</evidence>
<keyword evidence="2" id="KW-0238">DNA-binding</keyword>
<keyword evidence="3" id="KW-0804">Transcription</keyword>
<proteinExistence type="predicted"/>
<accession>A0A511T246</accession>
<dbReference type="InterPro" id="IPR050204">
    <property type="entry name" value="AraC_XylS_family_regulators"/>
</dbReference>
<protein>
    <submittedName>
        <fullName evidence="5">AraC family transcriptional regulator</fullName>
    </submittedName>
    <submittedName>
        <fullName evidence="6">Transcriptional regulator, AraC family</fullName>
    </submittedName>
</protein>
<keyword evidence="7" id="KW-1185">Reference proteome</keyword>
<evidence type="ECO:0000313" key="6">
    <source>
        <dbReference type="EMBL" id="SES82495.1"/>
    </source>
</evidence>
<dbReference type="STRING" id="1334629.MFUL124B02_02285"/>
<dbReference type="EMBL" id="FOIB01000001">
    <property type="protein sequence ID" value="SES82495.1"/>
    <property type="molecule type" value="Genomic_DNA"/>
</dbReference>
<dbReference type="EMBL" id="BJXR01000025">
    <property type="protein sequence ID" value="GEN07702.1"/>
    <property type="molecule type" value="Genomic_DNA"/>
</dbReference>
<dbReference type="InterPro" id="IPR046532">
    <property type="entry name" value="DUF6597"/>
</dbReference>
<dbReference type="Pfam" id="PF12833">
    <property type="entry name" value="HTH_18"/>
    <property type="match status" value="1"/>
</dbReference>
<feature type="domain" description="HTH araC/xylS-type" evidence="4">
    <location>
        <begin position="159"/>
        <end position="255"/>
    </location>
</feature>
<dbReference type="OrthoDB" id="112032at2"/>
<organism evidence="5 8">
    <name type="scientific">Myxococcus fulvus</name>
    <dbReference type="NCBI Taxonomy" id="33"/>
    <lineage>
        <taxon>Bacteria</taxon>
        <taxon>Pseudomonadati</taxon>
        <taxon>Myxococcota</taxon>
        <taxon>Myxococcia</taxon>
        <taxon>Myxococcales</taxon>
        <taxon>Cystobacterineae</taxon>
        <taxon>Myxococcaceae</taxon>
        <taxon>Myxococcus</taxon>
    </lineage>
</organism>
<evidence type="ECO:0000256" key="1">
    <source>
        <dbReference type="ARBA" id="ARBA00023015"/>
    </source>
</evidence>
<dbReference type="PANTHER" id="PTHR46796:SF15">
    <property type="entry name" value="BLL1074 PROTEIN"/>
    <property type="match status" value="1"/>
</dbReference>
<keyword evidence="1" id="KW-0805">Transcription regulation</keyword>
<dbReference type="RefSeq" id="WP_074948495.1">
    <property type="nucleotide sequence ID" value="NZ_BJXR01000025.1"/>
</dbReference>
<evidence type="ECO:0000313" key="8">
    <source>
        <dbReference type="Proteomes" id="UP000321514"/>
    </source>
</evidence>
<dbReference type="Pfam" id="PF20240">
    <property type="entry name" value="DUF6597"/>
    <property type="match status" value="1"/>
</dbReference>
<evidence type="ECO:0000259" key="4">
    <source>
        <dbReference type="PROSITE" id="PS01124"/>
    </source>
</evidence>
<dbReference type="InterPro" id="IPR009057">
    <property type="entry name" value="Homeodomain-like_sf"/>
</dbReference>
<evidence type="ECO:0000313" key="5">
    <source>
        <dbReference type="EMBL" id="GEN07702.1"/>
    </source>
</evidence>
<dbReference type="PANTHER" id="PTHR46796">
    <property type="entry name" value="HTH-TYPE TRANSCRIPTIONAL ACTIVATOR RHAS-RELATED"/>
    <property type="match status" value="1"/>
</dbReference>
<dbReference type="SUPFAM" id="SSF46689">
    <property type="entry name" value="Homeodomain-like"/>
    <property type="match status" value="1"/>
</dbReference>
<dbReference type="Proteomes" id="UP000321514">
    <property type="component" value="Unassembled WGS sequence"/>
</dbReference>
<name>A0A511T246_MYXFU</name>
<dbReference type="PROSITE" id="PS01124">
    <property type="entry name" value="HTH_ARAC_FAMILY_2"/>
    <property type="match status" value="1"/>
</dbReference>
<gene>
    <name evidence="5" type="ORF">MFU01_27390</name>
    <name evidence="6" type="ORF">SAMN05443572_101280</name>
</gene>